<keyword evidence="2" id="KW-1185">Reference proteome</keyword>
<gene>
    <name evidence="1" type="ORF">BN2476_680194</name>
</gene>
<dbReference type="AlphaFoldDB" id="A0A1N7SPZ7"/>
<sequence>MTDGASALREWLAEAGVVAILVRPDRYIQGVAHDAADLHALLAVAFPRVRAMSE</sequence>
<accession>A0A1N7SPZ7</accession>
<comment type="caution">
    <text evidence="1">The sequence shown here is derived from an EMBL/GenBank/DDBJ whole genome shotgun (WGS) entry which is preliminary data.</text>
</comment>
<evidence type="ECO:0000313" key="2">
    <source>
        <dbReference type="Proteomes" id="UP000195569"/>
    </source>
</evidence>
<reference evidence="1" key="1">
    <citation type="submission" date="2016-12" db="EMBL/GenBank/DDBJ databases">
        <authorList>
            <person name="Moulin L."/>
        </authorList>
    </citation>
    <scope>NUCLEOTIDE SEQUENCE [LARGE SCALE GENOMIC DNA]</scope>
    <source>
        <strain evidence="1">STM 7183</strain>
    </source>
</reference>
<organism evidence="1 2">
    <name type="scientific">Paraburkholderia piptadeniae</name>
    <dbReference type="NCBI Taxonomy" id="1701573"/>
    <lineage>
        <taxon>Bacteria</taxon>
        <taxon>Pseudomonadati</taxon>
        <taxon>Pseudomonadota</taxon>
        <taxon>Betaproteobacteria</taxon>
        <taxon>Burkholderiales</taxon>
        <taxon>Burkholderiaceae</taxon>
        <taxon>Paraburkholderia</taxon>
    </lineage>
</organism>
<evidence type="ECO:0000313" key="1">
    <source>
        <dbReference type="EMBL" id="SIT49521.1"/>
    </source>
</evidence>
<proteinExistence type="predicted"/>
<dbReference type="EMBL" id="CYGY02000068">
    <property type="protein sequence ID" value="SIT49521.1"/>
    <property type="molecule type" value="Genomic_DNA"/>
</dbReference>
<dbReference type="Proteomes" id="UP000195569">
    <property type="component" value="Unassembled WGS sequence"/>
</dbReference>
<name>A0A1N7SPZ7_9BURK</name>
<protein>
    <submittedName>
        <fullName evidence="1">Uncharacterized protein</fullName>
    </submittedName>
</protein>